<sequence>MYRANIDAVTAYFARRTTDPQTVADLTADTFLEAITSYSTFDPRRGTARAWLFGIARRTFAQHCETDARHRERAVRLAGRRDLAADHVEELLDRIDAEREGRALVSALTKLPDLDRQAVELVDIAGLKAKEAAAVLGISAGALRMRLMRARTRLRRAHTSRPDSGVTS</sequence>
<dbReference type="InterPro" id="IPR013324">
    <property type="entry name" value="RNA_pol_sigma_r3/r4-like"/>
</dbReference>
<keyword evidence="4" id="KW-0804">Transcription</keyword>
<name>C7QB34_CATAD</name>
<evidence type="ECO:0000313" key="8">
    <source>
        <dbReference type="Proteomes" id="UP000000851"/>
    </source>
</evidence>
<dbReference type="GO" id="GO:0016987">
    <property type="term" value="F:sigma factor activity"/>
    <property type="evidence" value="ECO:0007669"/>
    <property type="project" value="UniProtKB-KW"/>
</dbReference>
<comment type="similarity">
    <text evidence="1">Belongs to the sigma-70 factor family. ECF subfamily.</text>
</comment>
<dbReference type="GO" id="GO:0003677">
    <property type="term" value="F:DNA binding"/>
    <property type="evidence" value="ECO:0007669"/>
    <property type="project" value="InterPro"/>
</dbReference>
<evidence type="ECO:0000313" key="7">
    <source>
        <dbReference type="EMBL" id="ACU76325.1"/>
    </source>
</evidence>
<dbReference type="InterPro" id="IPR007627">
    <property type="entry name" value="RNA_pol_sigma70_r2"/>
</dbReference>
<dbReference type="RefSeq" id="WP_015796050.1">
    <property type="nucleotide sequence ID" value="NC_013131.1"/>
</dbReference>
<dbReference type="Pfam" id="PF08281">
    <property type="entry name" value="Sigma70_r4_2"/>
    <property type="match status" value="1"/>
</dbReference>
<keyword evidence="8" id="KW-1185">Reference proteome</keyword>
<dbReference type="OrthoDB" id="5243867at2"/>
<dbReference type="Proteomes" id="UP000000851">
    <property type="component" value="Chromosome"/>
</dbReference>
<proteinExistence type="inferred from homology"/>
<dbReference type="NCBIfam" id="TIGR02937">
    <property type="entry name" value="sigma70-ECF"/>
    <property type="match status" value="1"/>
</dbReference>
<dbReference type="InterPro" id="IPR039425">
    <property type="entry name" value="RNA_pol_sigma-70-like"/>
</dbReference>
<dbReference type="Gene3D" id="1.10.1740.10">
    <property type="match status" value="1"/>
</dbReference>
<dbReference type="KEGG" id="cai:Caci_7500"/>
<gene>
    <name evidence="7" type="ordered locus">Caci_7500</name>
</gene>
<keyword evidence="2" id="KW-0805">Transcription regulation</keyword>
<feature type="domain" description="RNA polymerase sigma-70 region 2" evidence="5">
    <location>
        <begin position="1"/>
        <end position="67"/>
    </location>
</feature>
<dbReference type="PANTHER" id="PTHR43133">
    <property type="entry name" value="RNA POLYMERASE ECF-TYPE SIGMA FACTO"/>
    <property type="match status" value="1"/>
</dbReference>
<dbReference type="eggNOG" id="COG1595">
    <property type="taxonomic scope" value="Bacteria"/>
</dbReference>
<dbReference type="CDD" id="cd06171">
    <property type="entry name" value="Sigma70_r4"/>
    <property type="match status" value="1"/>
</dbReference>
<evidence type="ECO:0000256" key="1">
    <source>
        <dbReference type="ARBA" id="ARBA00010641"/>
    </source>
</evidence>
<reference evidence="7 8" key="1">
    <citation type="journal article" date="2009" name="Stand. Genomic Sci.">
        <title>Complete genome sequence of Catenulispora acidiphila type strain (ID 139908).</title>
        <authorList>
            <person name="Copeland A."/>
            <person name="Lapidus A."/>
            <person name="Glavina Del Rio T."/>
            <person name="Nolan M."/>
            <person name="Lucas S."/>
            <person name="Chen F."/>
            <person name="Tice H."/>
            <person name="Cheng J.F."/>
            <person name="Bruce D."/>
            <person name="Goodwin L."/>
            <person name="Pitluck S."/>
            <person name="Mikhailova N."/>
            <person name="Pati A."/>
            <person name="Ivanova N."/>
            <person name="Mavromatis K."/>
            <person name="Chen A."/>
            <person name="Palaniappan K."/>
            <person name="Chain P."/>
            <person name="Land M."/>
            <person name="Hauser L."/>
            <person name="Chang Y.J."/>
            <person name="Jeffries C.D."/>
            <person name="Chertkov O."/>
            <person name="Brettin T."/>
            <person name="Detter J.C."/>
            <person name="Han C."/>
            <person name="Ali Z."/>
            <person name="Tindall B.J."/>
            <person name="Goker M."/>
            <person name="Bristow J."/>
            <person name="Eisen J.A."/>
            <person name="Markowitz V."/>
            <person name="Hugenholtz P."/>
            <person name="Kyrpides N.C."/>
            <person name="Klenk H.P."/>
        </authorList>
    </citation>
    <scope>NUCLEOTIDE SEQUENCE [LARGE SCALE GENOMIC DNA]</scope>
    <source>
        <strain evidence="8">DSM 44928 / JCM 14897 / NBRC 102108 / NRRL B-24433 / ID139908</strain>
    </source>
</reference>
<dbReference type="InParanoid" id="C7QB34"/>
<accession>C7QB34</accession>
<dbReference type="InterPro" id="IPR013249">
    <property type="entry name" value="RNA_pol_sigma70_r4_t2"/>
</dbReference>
<dbReference type="SUPFAM" id="SSF88659">
    <property type="entry name" value="Sigma3 and sigma4 domains of RNA polymerase sigma factors"/>
    <property type="match status" value="1"/>
</dbReference>
<dbReference type="GO" id="GO:0006352">
    <property type="term" value="P:DNA-templated transcription initiation"/>
    <property type="evidence" value="ECO:0007669"/>
    <property type="project" value="InterPro"/>
</dbReference>
<dbReference type="Gene3D" id="1.10.10.10">
    <property type="entry name" value="Winged helix-like DNA-binding domain superfamily/Winged helix DNA-binding domain"/>
    <property type="match status" value="1"/>
</dbReference>
<dbReference type="InterPro" id="IPR036388">
    <property type="entry name" value="WH-like_DNA-bd_sf"/>
</dbReference>
<dbReference type="InterPro" id="IPR014284">
    <property type="entry name" value="RNA_pol_sigma-70_dom"/>
</dbReference>
<evidence type="ECO:0000259" key="6">
    <source>
        <dbReference type="Pfam" id="PF08281"/>
    </source>
</evidence>
<evidence type="ECO:0000256" key="3">
    <source>
        <dbReference type="ARBA" id="ARBA00023082"/>
    </source>
</evidence>
<dbReference type="PANTHER" id="PTHR43133:SF25">
    <property type="entry name" value="RNA POLYMERASE SIGMA FACTOR RFAY-RELATED"/>
    <property type="match status" value="1"/>
</dbReference>
<evidence type="ECO:0000256" key="2">
    <source>
        <dbReference type="ARBA" id="ARBA00023015"/>
    </source>
</evidence>
<dbReference type="STRING" id="479433.Caci_7500"/>
<dbReference type="Pfam" id="PF04542">
    <property type="entry name" value="Sigma70_r2"/>
    <property type="match status" value="1"/>
</dbReference>
<dbReference type="AlphaFoldDB" id="C7QB34"/>
<evidence type="ECO:0000256" key="4">
    <source>
        <dbReference type="ARBA" id="ARBA00023163"/>
    </source>
</evidence>
<dbReference type="InterPro" id="IPR013325">
    <property type="entry name" value="RNA_pol_sigma_r2"/>
</dbReference>
<protein>
    <submittedName>
        <fullName evidence="7">RNA polymerase, sigma-24 subunit, ECF subfamily</fullName>
    </submittedName>
</protein>
<organism evidence="7 8">
    <name type="scientific">Catenulispora acidiphila (strain DSM 44928 / JCM 14897 / NBRC 102108 / NRRL B-24433 / ID139908)</name>
    <dbReference type="NCBI Taxonomy" id="479433"/>
    <lineage>
        <taxon>Bacteria</taxon>
        <taxon>Bacillati</taxon>
        <taxon>Actinomycetota</taxon>
        <taxon>Actinomycetes</taxon>
        <taxon>Catenulisporales</taxon>
        <taxon>Catenulisporaceae</taxon>
        <taxon>Catenulispora</taxon>
    </lineage>
</organism>
<feature type="domain" description="RNA polymerase sigma factor 70 region 4 type 2" evidence="6">
    <location>
        <begin position="102"/>
        <end position="154"/>
    </location>
</feature>
<dbReference type="SUPFAM" id="SSF88946">
    <property type="entry name" value="Sigma2 domain of RNA polymerase sigma factors"/>
    <property type="match status" value="1"/>
</dbReference>
<keyword evidence="3" id="KW-0731">Sigma factor</keyword>
<evidence type="ECO:0000259" key="5">
    <source>
        <dbReference type="Pfam" id="PF04542"/>
    </source>
</evidence>
<dbReference type="HOGENOM" id="CLU_047691_9_2_11"/>
<dbReference type="EMBL" id="CP001700">
    <property type="protein sequence ID" value="ACU76325.1"/>
    <property type="molecule type" value="Genomic_DNA"/>
</dbReference>